<reference evidence="3 4" key="1">
    <citation type="submission" date="2019-09" db="EMBL/GenBank/DDBJ databases">
        <authorList>
            <person name="Feng G."/>
        </authorList>
    </citation>
    <scope>NUCLEOTIDE SEQUENCE [LARGE SCALE GENOMIC DNA]</scope>
    <source>
        <strain evidence="2 3">KACC 19283</strain>
        <strain evidence="1 4">KACC 19284</strain>
    </source>
</reference>
<dbReference type="Proteomes" id="UP000325933">
    <property type="component" value="Unassembled WGS sequence"/>
</dbReference>
<dbReference type="EMBL" id="VYQA01000002">
    <property type="protein sequence ID" value="KAA9033212.1"/>
    <property type="molecule type" value="Genomic_DNA"/>
</dbReference>
<organism evidence="2 3">
    <name type="scientific">Sphingobium limneticum</name>
    <dbReference type="NCBI Taxonomy" id="1007511"/>
    <lineage>
        <taxon>Bacteria</taxon>
        <taxon>Pseudomonadati</taxon>
        <taxon>Pseudomonadota</taxon>
        <taxon>Alphaproteobacteria</taxon>
        <taxon>Sphingomonadales</taxon>
        <taxon>Sphingomonadaceae</taxon>
        <taxon>Sphingobium</taxon>
    </lineage>
</organism>
<evidence type="ECO:0000313" key="1">
    <source>
        <dbReference type="EMBL" id="KAA9020885.1"/>
    </source>
</evidence>
<evidence type="ECO:0000313" key="3">
    <source>
        <dbReference type="Proteomes" id="UP000325933"/>
    </source>
</evidence>
<dbReference type="EMBL" id="VYQB01000002">
    <property type="protein sequence ID" value="KAA9020885.1"/>
    <property type="molecule type" value="Genomic_DNA"/>
</dbReference>
<accession>A0A5J5I8V5</accession>
<evidence type="ECO:0000313" key="4">
    <source>
        <dbReference type="Proteomes" id="UP000326364"/>
    </source>
</evidence>
<keyword evidence="4" id="KW-1185">Reference proteome</keyword>
<dbReference type="RefSeq" id="WP_150424691.1">
    <property type="nucleotide sequence ID" value="NZ_VYQA01000002.1"/>
</dbReference>
<proteinExistence type="predicted"/>
<gene>
    <name evidence="2" type="ORF">F4U95_04295</name>
    <name evidence="1" type="ORF">F4U96_04295</name>
</gene>
<protein>
    <submittedName>
        <fullName evidence="2">Uncharacterized protein</fullName>
    </submittedName>
</protein>
<sequence length="103" mass="10182">MPLPASLRRGLPLAAQCALILFGLLGLYAVPPASGRMLLLPLTDGARASVASVAVAGGARLVAKGPWPGSLLVDGERDTLAPALLSRGVIALSAQMGGCGAPA</sequence>
<comment type="caution">
    <text evidence="2">The sequence shown here is derived from an EMBL/GenBank/DDBJ whole genome shotgun (WGS) entry which is preliminary data.</text>
</comment>
<name>A0A5J5I8V5_9SPHN</name>
<dbReference type="Proteomes" id="UP000326364">
    <property type="component" value="Unassembled WGS sequence"/>
</dbReference>
<dbReference type="AlphaFoldDB" id="A0A5J5I8V5"/>
<evidence type="ECO:0000313" key="2">
    <source>
        <dbReference type="EMBL" id="KAA9033212.1"/>
    </source>
</evidence>